<keyword evidence="11" id="KW-1185">Reference proteome</keyword>
<dbReference type="PANTHER" id="PTHR30008">
    <property type="entry name" value="EXODEOXYRIBONUCLEASE 7 LARGE SUBUNIT"/>
    <property type="match status" value="1"/>
</dbReference>
<dbReference type="Pfam" id="PF13742">
    <property type="entry name" value="tRNA_anti_2"/>
    <property type="match status" value="1"/>
</dbReference>
<dbReference type="EMBL" id="BJZR01000098">
    <property type="protein sequence ID" value="GEO93267.1"/>
    <property type="molecule type" value="Genomic_DNA"/>
</dbReference>
<name>A0ABQ0X707_9MICC</name>
<dbReference type="InterPro" id="IPR003753">
    <property type="entry name" value="Exonuc_VII_L"/>
</dbReference>
<proteinExistence type="inferred from homology"/>
<gene>
    <name evidence="5 10" type="primary">xseA</name>
    <name evidence="10" type="ORF">KFL01_25730</name>
</gene>
<dbReference type="RefSeq" id="WP_083529465.1">
    <property type="nucleotide sequence ID" value="NZ_BJZR01000098.1"/>
</dbReference>
<organism evidence="10 11">
    <name type="scientific">Kocuria flava</name>
    <dbReference type="NCBI Taxonomy" id="446860"/>
    <lineage>
        <taxon>Bacteria</taxon>
        <taxon>Bacillati</taxon>
        <taxon>Actinomycetota</taxon>
        <taxon>Actinomycetes</taxon>
        <taxon>Micrococcales</taxon>
        <taxon>Micrococcaceae</taxon>
        <taxon>Kocuria</taxon>
    </lineage>
</organism>
<dbReference type="Pfam" id="PF02601">
    <property type="entry name" value="Exonuc_VII_L"/>
    <property type="match status" value="1"/>
</dbReference>
<evidence type="ECO:0000259" key="9">
    <source>
        <dbReference type="Pfam" id="PF13742"/>
    </source>
</evidence>
<dbReference type="CDD" id="cd04489">
    <property type="entry name" value="ExoVII_LU_OBF"/>
    <property type="match status" value="1"/>
</dbReference>
<evidence type="ECO:0000256" key="4">
    <source>
        <dbReference type="ARBA" id="ARBA00022839"/>
    </source>
</evidence>
<accession>A0ABQ0X707</accession>
<dbReference type="HAMAP" id="MF_00378">
    <property type="entry name" value="Exonuc_7_L"/>
    <property type="match status" value="1"/>
</dbReference>
<evidence type="ECO:0000313" key="10">
    <source>
        <dbReference type="EMBL" id="GEO93267.1"/>
    </source>
</evidence>
<evidence type="ECO:0000256" key="5">
    <source>
        <dbReference type="HAMAP-Rule" id="MF_00378"/>
    </source>
</evidence>
<evidence type="ECO:0000256" key="2">
    <source>
        <dbReference type="ARBA" id="ARBA00022722"/>
    </source>
</evidence>
<evidence type="ECO:0000259" key="8">
    <source>
        <dbReference type="Pfam" id="PF02601"/>
    </source>
</evidence>
<feature type="region of interest" description="Disordered" evidence="7">
    <location>
        <begin position="420"/>
        <end position="495"/>
    </location>
</feature>
<keyword evidence="4 5" id="KW-0269">Exonuclease</keyword>
<reference evidence="10 11" key="1">
    <citation type="submission" date="2019-07" db="EMBL/GenBank/DDBJ databases">
        <title>Whole genome shotgun sequence of Kocuria flava NBRC 107626.</title>
        <authorList>
            <person name="Hosoyama A."/>
            <person name="Uohara A."/>
            <person name="Ohji S."/>
            <person name="Ichikawa N."/>
        </authorList>
    </citation>
    <scope>NUCLEOTIDE SEQUENCE [LARGE SCALE GENOMIC DNA]</scope>
    <source>
        <strain evidence="10 11">NBRC 107626</strain>
    </source>
</reference>
<dbReference type="PANTHER" id="PTHR30008:SF0">
    <property type="entry name" value="EXODEOXYRIBONUCLEASE 7 LARGE SUBUNIT"/>
    <property type="match status" value="1"/>
</dbReference>
<feature type="compositionally biased region" description="Pro residues" evidence="7">
    <location>
        <begin position="483"/>
        <end position="495"/>
    </location>
</feature>
<comment type="function">
    <text evidence="5">Bidirectionally degrades single-stranded DNA into large acid-insoluble oligonucleotides, which are then degraded further into small acid-soluble oligonucleotides.</text>
</comment>
<keyword evidence="3 5" id="KW-0378">Hydrolase</keyword>
<feature type="domain" description="OB-fold nucleic acid binding" evidence="9">
    <location>
        <begin position="42"/>
        <end position="121"/>
    </location>
</feature>
<evidence type="ECO:0000256" key="7">
    <source>
        <dbReference type="SAM" id="MobiDB-lite"/>
    </source>
</evidence>
<dbReference type="InterPro" id="IPR020579">
    <property type="entry name" value="Exonuc_VII_lsu_C"/>
</dbReference>
<sequence length="495" mass="52890">MTFAQPQQEPPGGQERELPARADRTTPENPWPLRLLSENLHAYIARCAPTWVEGQIIELNRRARVTYVTLRDVEDEISVPVTLFAAETAHLDRPLEKGMRVVAQLKPDFWTKTGRLSMLGRGIRPVGLGDLLERLERLRRALGEEGLFDPARKKPLPLLPRRIGLVTGRNSDAEKDVVRNATLRWPAVRFEIREVAVQGAGAVRAVTRALQELDAHPEVDVVVIARGGGSFEDLLAFSDESLVRAVAAARTPVVSAIGHENDQPLLDWVADLRASTPTDAGKRIVPDVVEERAGVARARASLDRAVRSFLDREASGLAAVRSRPALAQPESMLLLREEDVDRLRTRALAAVDARALRERDAVRHLRARVRALSPQETLQRGYAVVVDGTGAVVADAAAVRPGDALGVRLAAGELGVRAETVSARRPGERPGPVPEEASGGAGRHRPPAAPAAGAAHPGPVPEDAADGAGRGTGPAAPAGSPAQPGPVPEDAPGPA</sequence>
<dbReference type="InterPro" id="IPR025824">
    <property type="entry name" value="OB-fold_nuc-bd_dom"/>
</dbReference>
<comment type="catalytic activity">
    <reaction evidence="5 6">
        <text>Exonucleolytic cleavage in either 5'- to 3'- or 3'- to 5'-direction to yield nucleoside 5'-phosphates.</text>
        <dbReference type="EC" id="3.1.11.6"/>
    </reaction>
</comment>
<feature type="domain" description="Exonuclease VII large subunit C-terminal" evidence="8">
    <location>
        <begin position="147"/>
        <end position="369"/>
    </location>
</feature>
<dbReference type="Proteomes" id="UP000321155">
    <property type="component" value="Unassembled WGS sequence"/>
</dbReference>
<evidence type="ECO:0000256" key="3">
    <source>
        <dbReference type="ARBA" id="ARBA00022801"/>
    </source>
</evidence>
<keyword evidence="2 5" id="KW-0540">Nuclease</keyword>
<dbReference type="NCBIfam" id="TIGR00237">
    <property type="entry name" value="xseA"/>
    <property type="match status" value="1"/>
</dbReference>
<dbReference type="EC" id="3.1.11.6" evidence="5"/>
<protein>
    <recommendedName>
        <fullName evidence="5">Exodeoxyribonuclease 7 large subunit</fullName>
        <ecNumber evidence="5">3.1.11.6</ecNumber>
    </recommendedName>
    <alternativeName>
        <fullName evidence="5">Exodeoxyribonuclease VII large subunit</fullName>
        <shortName evidence="5">Exonuclease VII large subunit</shortName>
    </alternativeName>
</protein>
<feature type="compositionally biased region" description="Low complexity" evidence="7">
    <location>
        <begin position="473"/>
        <end position="482"/>
    </location>
</feature>
<evidence type="ECO:0000256" key="6">
    <source>
        <dbReference type="RuleBase" id="RU004355"/>
    </source>
</evidence>
<feature type="compositionally biased region" description="Basic and acidic residues" evidence="7">
    <location>
        <begin position="14"/>
        <end position="26"/>
    </location>
</feature>
<comment type="subunit">
    <text evidence="5">Heterooligomer composed of large and small subunits.</text>
</comment>
<comment type="caution">
    <text evidence="10">The sequence shown here is derived from an EMBL/GenBank/DDBJ whole genome shotgun (WGS) entry which is preliminary data.</text>
</comment>
<feature type="compositionally biased region" description="Low complexity" evidence="7">
    <location>
        <begin position="1"/>
        <end position="13"/>
    </location>
</feature>
<keyword evidence="1 5" id="KW-0963">Cytoplasm</keyword>
<comment type="subcellular location">
    <subcellularLocation>
        <location evidence="5 6">Cytoplasm</location>
    </subcellularLocation>
</comment>
<evidence type="ECO:0000256" key="1">
    <source>
        <dbReference type="ARBA" id="ARBA00022490"/>
    </source>
</evidence>
<comment type="similarity">
    <text evidence="5 6">Belongs to the XseA family.</text>
</comment>
<evidence type="ECO:0000313" key="11">
    <source>
        <dbReference type="Proteomes" id="UP000321155"/>
    </source>
</evidence>
<feature type="region of interest" description="Disordered" evidence="7">
    <location>
        <begin position="1"/>
        <end position="30"/>
    </location>
</feature>